<keyword evidence="1" id="KW-0238">DNA-binding</keyword>
<organismHost>
    <name type="scientific">Sulfolobus</name>
    <dbReference type="NCBI Taxonomy" id="2284"/>
</organismHost>
<evidence type="ECO:0000313" key="1">
    <source>
        <dbReference type="EMBL" id="ARM37804.1"/>
    </source>
</evidence>
<name>A0A1W6I164_SPV1</name>
<dbReference type="Proteomes" id="UP000224527">
    <property type="component" value="Segment"/>
</dbReference>
<dbReference type="GO" id="GO:0003677">
    <property type="term" value="F:DNA binding"/>
    <property type="evidence" value="ECO:0007669"/>
    <property type="project" value="UniProtKB-KW"/>
</dbReference>
<dbReference type="GeneID" id="37273740"/>
<proteinExistence type="predicted"/>
<dbReference type="EMBL" id="KY780159">
    <property type="protein sequence ID" value="ARM37804.1"/>
    <property type="molecule type" value="Genomic_DNA"/>
</dbReference>
<sequence>MAEEEPFDMNISELYRYFAVKIACNRIDSVEALYDYLVKGEKISVIEQKYGISRSTIRHYYHYLKLKDPNRRHLIKILKTIIANKERLSKLAIMKVENNKYSRCIIDNSLYDNNVANSHVQYYHTKYVIAIAIMLVRLGGQNGEQNK</sequence>
<reference evidence="1" key="1">
    <citation type="journal article" date="2017" name="J. Virol.">
        <title>A novel type of polyhedral viruses infecting hyperthermophilic archaea.</title>
        <authorList>
            <person name="Liu Y."/>
            <person name="Ishino S."/>
            <person name="Ishino Y."/>
            <person name="Pehau-Arnaudet G."/>
            <person name="Krupovic M."/>
            <person name="Prangishvili D."/>
        </authorList>
    </citation>
    <scope>NUCLEOTIDE SEQUENCE [LARGE SCALE GENOMIC DNA]</scope>
    <source>
        <strain evidence="1">S14</strain>
    </source>
</reference>
<dbReference type="RefSeq" id="YP_009497869.1">
    <property type="nucleotide sequence ID" value="NC_038017.1"/>
</dbReference>
<dbReference type="KEGG" id="vg:37273740"/>
<accession>A0A1W6I164</accession>
<organism evidence="1">
    <name type="scientific">Sulfolobus polyhedral virus 1</name>
    <name type="common">SPV1</name>
    <dbReference type="NCBI Taxonomy" id="1982658"/>
    <lineage>
        <taxon>Viruses</taxon>
        <taxon>Viruses incertae sedis</taxon>
        <taxon>Portogloboviridae</taxon>
        <taxon>Alphaportoglobovirus</taxon>
        <taxon>Alphaportoglobovirus beppuense</taxon>
        <taxon>Sulfolobus alphaportoglobovirus 1</taxon>
    </lineage>
</organism>
<protein>
    <submittedName>
        <fullName evidence="1">Putative DNA-binding protein</fullName>
    </submittedName>
</protein>
<keyword evidence="2" id="KW-1185">Reference proteome</keyword>
<evidence type="ECO:0000313" key="2">
    <source>
        <dbReference type="Proteomes" id="UP000224527"/>
    </source>
</evidence>